<keyword evidence="2" id="KW-1185">Reference proteome</keyword>
<dbReference type="AlphaFoldDB" id="A0AAD7FKU5"/>
<sequence length="80" mass="8858">MGLQSLKSWIQDIAPTLTPFLERSSCLLSTLILTNLLSIDDLIPFLTLCPYLEHFTFILSEAYAKIPVGSLSTLFNALAL</sequence>
<name>A0AAD7FKU5_9AGAR</name>
<evidence type="ECO:0000313" key="2">
    <source>
        <dbReference type="Proteomes" id="UP001221142"/>
    </source>
</evidence>
<comment type="caution">
    <text evidence="1">The sequence shown here is derived from an EMBL/GenBank/DDBJ whole genome shotgun (WGS) entry which is preliminary data.</text>
</comment>
<organism evidence="1 2">
    <name type="scientific">Roridomyces roridus</name>
    <dbReference type="NCBI Taxonomy" id="1738132"/>
    <lineage>
        <taxon>Eukaryota</taxon>
        <taxon>Fungi</taxon>
        <taxon>Dikarya</taxon>
        <taxon>Basidiomycota</taxon>
        <taxon>Agaricomycotina</taxon>
        <taxon>Agaricomycetes</taxon>
        <taxon>Agaricomycetidae</taxon>
        <taxon>Agaricales</taxon>
        <taxon>Marasmiineae</taxon>
        <taxon>Mycenaceae</taxon>
        <taxon>Roridomyces</taxon>
    </lineage>
</organism>
<dbReference type="EMBL" id="JARKIF010000012">
    <property type="protein sequence ID" value="KAJ7625770.1"/>
    <property type="molecule type" value="Genomic_DNA"/>
</dbReference>
<accession>A0AAD7FKU5</accession>
<gene>
    <name evidence="1" type="ORF">FB45DRAFT_1030101</name>
</gene>
<evidence type="ECO:0000313" key="1">
    <source>
        <dbReference type="EMBL" id="KAJ7625770.1"/>
    </source>
</evidence>
<proteinExistence type="predicted"/>
<protein>
    <submittedName>
        <fullName evidence="1">Uncharacterized protein</fullName>
    </submittedName>
</protein>
<reference evidence="1" key="1">
    <citation type="submission" date="2023-03" db="EMBL/GenBank/DDBJ databases">
        <title>Massive genome expansion in bonnet fungi (Mycena s.s.) driven by repeated elements and novel gene families across ecological guilds.</title>
        <authorList>
            <consortium name="Lawrence Berkeley National Laboratory"/>
            <person name="Harder C.B."/>
            <person name="Miyauchi S."/>
            <person name="Viragh M."/>
            <person name="Kuo A."/>
            <person name="Thoen E."/>
            <person name="Andreopoulos B."/>
            <person name="Lu D."/>
            <person name="Skrede I."/>
            <person name="Drula E."/>
            <person name="Henrissat B."/>
            <person name="Morin E."/>
            <person name="Kohler A."/>
            <person name="Barry K."/>
            <person name="LaButti K."/>
            <person name="Morin E."/>
            <person name="Salamov A."/>
            <person name="Lipzen A."/>
            <person name="Mereny Z."/>
            <person name="Hegedus B."/>
            <person name="Baldrian P."/>
            <person name="Stursova M."/>
            <person name="Weitz H."/>
            <person name="Taylor A."/>
            <person name="Grigoriev I.V."/>
            <person name="Nagy L.G."/>
            <person name="Martin F."/>
            <person name="Kauserud H."/>
        </authorList>
    </citation>
    <scope>NUCLEOTIDE SEQUENCE</scope>
    <source>
        <strain evidence="1">9284</strain>
    </source>
</reference>
<dbReference type="Proteomes" id="UP001221142">
    <property type="component" value="Unassembled WGS sequence"/>
</dbReference>